<feature type="transmembrane region" description="Helical" evidence="1">
    <location>
        <begin position="38"/>
        <end position="54"/>
    </location>
</feature>
<feature type="transmembrane region" description="Helical" evidence="1">
    <location>
        <begin position="12"/>
        <end position="32"/>
    </location>
</feature>
<organism evidence="2 3">
    <name type="scientific">Abyssobacteria bacterium (strain SURF_5)</name>
    <dbReference type="NCBI Taxonomy" id="2093360"/>
    <lineage>
        <taxon>Bacteria</taxon>
        <taxon>Pseudomonadati</taxon>
        <taxon>Candidatus Hydrogenedentota</taxon>
        <taxon>Candidatus Abyssobacteria</taxon>
    </lineage>
</organism>
<evidence type="ECO:0000256" key="1">
    <source>
        <dbReference type="SAM" id="Phobius"/>
    </source>
</evidence>
<proteinExistence type="predicted"/>
<name>A0A3A4NKT4_ABYX5</name>
<evidence type="ECO:0000313" key="2">
    <source>
        <dbReference type="EMBL" id="RJP19155.1"/>
    </source>
</evidence>
<feature type="transmembrane region" description="Helical" evidence="1">
    <location>
        <begin position="158"/>
        <end position="181"/>
    </location>
</feature>
<keyword evidence="1" id="KW-1133">Transmembrane helix</keyword>
<keyword evidence="1" id="KW-0812">Transmembrane</keyword>
<feature type="transmembrane region" description="Helical" evidence="1">
    <location>
        <begin position="119"/>
        <end position="146"/>
    </location>
</feature>
<evidence type="ECO:0000313" key="3">
    <source>
        <dbReference type="Proteomes" id="UP000265882"/>
    </source>
</evidence>
<dbReference type="Proteomes" id="UP000265882">
    <property type="component" value="Unassembled WGS sequence"/>
</dbReference>
<accession>A0A3A4NKT4</accession>
<comment type="caution">
    <text evidence="2">The sequence shown here is derived from an EMBL/GenBank/DDBJ whole genome shotgun (WGS) entry which is preliminary data.</text>
</comment>
<reference evidence="2 3" key="1">
    <citation type="journal article" date="2017" name="ISME J.">
        <title>Energy and carbon metabolisms in a deep terrestrial subsurface fluid microbial community.</title>
        <authorList>
            <person name="Momper L."/>
            <person name="Jungbluth S.P."/>
            <person name="Lee M.D."/>
            <person name="Amend J.P."/>
        </authorList>
    </citation>
    <scope>NUCLEOTIDE SEQUENCE [LARGE SCALE GENOMIC DNA]</scope>
    <source>
        <strain evidence="2">SURF_5</strain>
    </source>
</reference>
<dbReference type="AlphaFoldDB" id="A0A3A4NKT4"/>
<sequence length="197" mass="20153">MQGAQPAARHGLKLLGVKLILGIAAAFVAMAILRLFGGSELIVALCIGLVPGIAERSARKIVGGALLAVIGYQVGAHVGLAISKSASGVPLGHWAITGAFIGMTAGIRRFPGQAASSRITGGASGFILGLIFGIFGDIAGFLTISAPNLPLFYYLREVSLLCAGFFINFACALATMLAMVIARRSRGEAVAVQEAQA</sequence>
<keyword evidence="1" id="KW-0472">Membrane</keyword>
<feature type="transmembrane region" description="Helical" evidence="1">
    <location>
        <begin position="61"/>
        <end position="82"/>
    </location>
</feature>
<dbReference type="EMBL" id="QZKU01000092">
    <property type="protein sequence ID" value="RJP19155.1"/>
    <property type="molecule type" value="Genomic_DNA"/>
</dbReference>
<gene>
    <name evidence="2" type="ORF">C4520_13270</name>
</gene>
<feature type="transmembrane region" description="Helical" evidence="1">
    <location>
        <begin position="88"/>
        <end position="107"/>
    </location>
</feature>
<protein>
    <submittedName>
        <fullName evidence="2">Uncharacterized protein</fullName>
    </submittedName>
</protein>